<accession>A0A834SFX2</accession>
<dbReference type="EMBL" id="JAAIUW010000013">
    <property type="protein sequence ID" value="KAF7801508.1"/>
    <property type="molecule type" value="Genomic_DNA"/>
</dbReference>
<dbReference type="PANTHER" id="PTHR32246:SF169">
    <property type="entry name" value="PROTEIN SRC2-LIKE"/>
    <property type="match status" value="1"/>
</dbReference>
<keyword evidence="4" id="KW-1185">Reference proteome</keyword>
<dbReference type="PROSITE" id="PS50004">
    <property type="entry name" value="C2"/>
    <property type="match status" value="1"/>
</dbReference>
<organism evidence="3 4">
    <name type="scientific">Senna tora</name>
    <dbReference type="NCBI Taxonomy" id="362788"/>
    <lineage>
        <taxon>Eukaryota</taxon>
        <taxon>Viridiplantae</taxon>
        <taxon>Streptophyta</taxon>
        <taxon>Embryophyta</taxon>
        <taxon>Tracheophyta</taxon>
        <taxon>Spermatophyta</taxon>
        <taxon>Magnoliopsida</taxon>
        <taxon>eudicotyledons</taxon>
        <taxon>Gunneridae</taxon>
        <taxon>Pentapetalae</taxon>
        <taxon>rosids</taxon>
        <taxon>fabids</taxon>
        <taxon>Fabales</taxon>
        <taxon>Fabaceae</taxon>
        <taxon>Caesalpinioideae</taxon>
        <taxon>Cassia clade</taxon>
        <taxon>Senna</taxon>
    </lineage>
</organism>
<dbReference type="CDD" id="cd04051">
    <property type="entry name" value="C2_SRC2_like"/>
    <property type="match status" value="1"/>
</dbReference>
<dbReference type="InterPro" id="IPR044750">
    <property type="entry name" value="C2_SRC2/BAP"/>
</dbReference>
<dbReference type="GO" id="GO:0006952">
    <property type="term" value="P:defense response"/>
    <property type="evidence" value="ECO:0007669"/>
    <property type="project" value="InterPro"/>
</dbReference>
<dbReference type="PANTHER" id="PTHR32246">
    <property type="entry name" value="INGRESSION PROTEIN FIC1"/>
    <property type="match status" value="1"/>
</dbReference>
<dbReference type="Proteomes" id="UP000634136">
    <property type="component" value="Unassembled WGS sequence"/>
</dbReference>
<name>A0A834SFX2_9FABA</name>
<dbReference type="InterPro" id="IPR000008">
    <property type="entry name" value="C2_dom"/>
</dbReference>
<dbReference type="AlphaFoldDB" id="A0A834SFX2"/>
<dbReference type="InterPro" id="IPR035892">
    <property type="entry name" value="C2_domain_sf"/>
</dbReference>
<evidence type="ECO:0000259" key="2">
    <source>
        <dbReference type="PROSITE" id="PS50004"/>
    </source>
</evidence>
<dbReference type="Gene3D" id="2.60.40.150">
    <property type="entry name" value="C2 domain"/>
    <property type="match status" value="1"/>
</dbReference>
<proteinExistence type="predicted"/>
<feature type="domain" description="C2" evidence="2">
    <location>
        <begin position="18"/>
        <end position="156"/>
    </location>
</feature>
<evidence type="ECO:0000313" key="3">
    <source>
        <dbReference type="EMBL" id="KAF7801508.1"/>
    </source>
</evidence>
<dbReference type="SMART" id="SM00239">
    <property type="entry name" value="C2"/>
    <property type="match status" value="1"/>
</dbReference>
<sequence length="315" mass="35837">MLKLRKYWLLRDSFDRIRVQKSAMETEYSASSASMSMESIEFNILSCKDLRTFNFFQKLTLYALVYIDSNDPERRLDAQQRQEQRTRTDKDGNDAPEWNHELKFDLRWVSIQDLDHLFFRFEFRHDGVILGDKLIGEVRVPLKDLIQEEGGCALGGVVRFVNYEVSNGEGKANGIFYFSYRLIDTTPIRNSSGNLEGKLYPIVDSVLEDWNSLEIECRPCGCGSGYPAAISPSAPPPPISSSSPEYCYYYTPPSPHYPPPPLVPPYGFPGQYPLPHTAPPLSPGAYGPQYYGPIGPDAHGWPADPNFQHHWSRGW</sequence>
<evidence type="ECO:0000313" key="4">
    <source>
        <dbReference type="Proteomes" id="UP000634136"/>
    </source>
</evidence>
<dbReference type="SUPFAM" id="SSF49562">
    <property type="entry name" value="C2 domain (Calcium/lipid-binding domain, CaLB)"/>
    <property type="match status" value="1"/>
</dbReference>
<gene>
    <name evidence="3" type="ORF">G2W53_040619</name>
</gene>
<evidence type="ECO:0000256" key="1">
    <source>
        <dbReference type="SAM" id="MobiDB-lite"/>
    </source>
</evidence>
<dbReference type="Pfam" id="PF00168">
    <property type="entry name" value="C2"/>
    <property type="match status" value="1"/>
</dbReference>
<dbReference type="OrthoDB" id="1068731at2759"/>
<reference evidence="3" key="1">
    <citation type="submission" date="2020-09" db="EMBL/GenBank/DDBJ databases">
        <title>Genome-Enabled Discovery of Anthraquinone Biosynthesis in Senna tora.</title>
        <authorList>
            <person name="Kang S.-H."/>
            <person name="Pandey R.P."/>
            <person name="Lee C.-M."/>
            <person name="Sim J.-S."/>
            <person name="Jeong J.-T."/>
            <person name="Choi B.-S."/>
            <person name="Jung M."/>
            <person name="Ginzburg D."/>
            <person name="Zhao K."/>
            <person name="Won S.Y."/>
            <person name="Oh T.-J."/>
            <person name="Yu Y."/>
            <person name="Kim N.-H."/>
            <person name="Lee O.R."/>
            <person name="Lee T.-H."/>
            <person name="Bashyal P."/>
            <person name="Kim T.-S."/>
            <person name="Lee W.-H."/>
            <person name="Kawkins C."/>
            <person name="Kim C.-K."/>
            <person name="Kim J.S."/>
            <person name="Ahn B.O."/>
            <person name="Rhee S.Y."/>
            <person name="Sohng J.K."/>
        </authorList>
    </citation>
    <scope>NUCLEOTIDE SEQUENCE</scope>
    <source>
        <tissue evidence="3">Leaf</tissue>
    </source>
</reference>
<protein>
    <submittedName>
        <fullName evidence="3">Protein SRC2-like protein</fullName>
    </submittedName>
</protein>
<comment type="caution">
    <text evidence="3">The sequence shown here is derived from an EMBL/GenBank/DDBJ whole genome shotgun (WGS) entry which is preliminary data.</text>
</comment>
<feature type="region of interest" description="Disordered" evidence="1">
    <location>
        <begin position="75"/>
        <end position="94"/>
    </location>
</feature>